<reference evidence="7 8" key="1">
    <citation type="journal article" date="2018" name="Sci. Rep.">
        <title>Comparative genomics provides insights into the lifestyle and reveals functional heterogeneity of dark septate endophytic fungi.</title>
        <authorList>
            <person name="Knapp D.G."/>
            <person name="Nemeth J.B."/>
            <person name="Barry K."/>
            <person name="Hainaut M."/>
            <person name="Henrissat B."/>
            <person name="Johnson J."/>
            <person name="Kuo A."/>
            <person name="Lim J.H.P."/>
            <person name="Lipzen A."/>
            <person name="Nolan M."/>
            <person name="Ohm R.A."/>
            <person name="Tamas L."/>
            <person name="Grigoriev I.V."/>
            <person name="Spatafora J.W."/>
            <person name="Nagy L.G."/>
            <person name="Kovacs G.M."/>
        </authorList>
    </citation>
    <scope>NUCLEOTIDE SEQUENCE [LARGE SCALE GENOMIC DNA]</scope>
    <source>
        <strain evidence="7 8">DSE2036</strain>
    </source>
</reference>
<evidence type="ECO:0000256" key="2">
    <source>
        <dbReference type="ARBA" id="ARBA00022823"/>
    </source>
</evidence>
<feature type="domain" description="Lipoyl-binding" evidence="6">
    <location>
        <begin position="68"/>
        <end position="150"/>
    </location>
</feature>
<comment type="function">
    <text evidence="5">The H protein shuttles the methylamine group of glycine from the P protein to the T protein.</text>
</comment>
<accession>A0A2V1DFG8</accession>
<dbReference type="PANTHER" id="PTHR11715">
    <property type="entry name" value="GLYCINE CLEAVAGE SYSTEM H PROTEIN"/>
    <property type="match status" value="1"/>
</dbReference>
<evidence type="ECO:0000256" key="1">
    <source>
        <dbReference type="ARBA" id="ARBA00009249"/>
    </source>
</evidence>
<comment type="subcellular location">
    <subcellularLocation>
        <location evidence="5">Mitochondrion</location>
    </subcellularLocation>
</comment>
<keyword evidence="2 4" id="KW-0450">Lipoyl</keyword>
<dbReference type="PROSITE" id="PS00189">
    <property type="entry name" value="LIPOYL"/>
    <property type="match status" value="1"/>
</dbReference>
<comment type="similarity">
    <text evidence="1 5">Belongs to the GcvH family.</text>
</comment>
<dbReference type="OrthoDB" id="10264154at2759"/>
<dbReference type="InterPro" id="IPR002930">
    <property type="entry name" value="GCV_H"/>
</dbReference>
<gene>
    <name evidence="7" type="ORF">DM02DRAFT_617318</name>
</gene>
<dbReference type="SUPFAM" id="SSF51230">
    <property type="entry name" value="Single hybrid motif"/>
    <property type="match status" value="1"/>
</dbReference>
<evidence type="ECO:0000256" key="5">
    <source>
        <dbReference type="RuleBase" id="RU364055"/>
    </source>
</evidence>
<dbReference type="InterPro" id="IPR017453">
    <property type="entry name" value="GCV_H_sub"/>
</dbReference>
<sequence length="175" mass="19261">MASRLSAARAVRQLTSSATRRPSAFVCQRWQQRPQIVERRLFSVSAAIREKKYTEDHEWIELSEDGTTGTIGISTYAAKALGDVVYVELPQVDMDVVAGDTIGAVESVKSASDILSPISGVVAEVNSVLEEKPQALNKDPEGESWIAKVKVEEGVQTVLESLMDKKAYEEFTKEE</sequence>
<evidence type="ECO:0000256" key="4">
    <source>
        <dbReference type="PIRSR" id="PIRSR617453-50"/>
    </source>
</evidence>
<comment type="cofactor">
    <cofactor evidence="5">
        <name>(R)-lipoate</name>
        <dbReference type="ChEBI" id="CHEBI:83088"/>
    </cofactor>
    <text evidence="5">Binds 1 lipoyl cofactor covalently.</text>
</comment>
<dbReference type="Gene3D" id="2.40.50.100">
    <property type="match status" value="1"/>
</dbReference>
<evidence type="ECO:0000313" key="8">
    <source>
        <dbReference type="Proteomes" id="UP000244855"/>
    </source>
</evidence>
<dbReference type="NCBIfam" id="NF002270">
    <property type="entry name" value="PRK01202.1"/>
    <property type="match status" value="1"/>
</dbReference>
<keyword evidence="3 5" id="KW-0809">Transit peptide</keyword>
<dbReference type="GO" id="GO:0009249">
    <property type="term" value="P:protein lipoylation"/>
    <property type="evidence" value="ECO:0007669"/>
    <property type="project" value="TreeGrafter"/>
</dbReference>
<dbReference type="EMBL" id="KZ805467">
    <property type="protein sequence ID" value="PVH96333.1"/>
    <property type="molecule type" value="Genomic_DNA"/>
</dbReference>
<dbReference type="GO" id="GO:0005739">
    <property type="term" value="C:mitochondrion"/>
    <property type="evidence" value="ECO:0007669"/>
    <property type="project" value="UniProtKB-SubCell"/>
</dbReference>
<dbReference type="InterPro" id="IPR033753">
    <property type="entry name" value="GCV_H/Fam206"/>
</dbReference>
<dbReference type="InterPro" id="IPR003016">
    <property type="entry name" value="2-oxoA_DH_lipoyl-BS"/>
</dbReference>
<keyword evidence="8" id="KW-1185">Reference proteome</keyword>
<dbReference type="Pfam" id="PF01597">
    <property type="entry name" value="GCV_H"/>
    <property type="match status" value="1"/>
</dbReference>
<dbReference type="NCBIfam" id="TIGR00527">
    <property type="entry name" value="gcvH"/>
    <property type="match status" value="1"/>
</dbReference>
<evidence type="ECO:0000259" key="6">
    <source>
        <dbReference type="PROSITE" id="PS50968"/>
    </source>
</evidence>
<dbReference type="GO" id="GO:0019464">
    <property type="term" value="P:glycine decarboxylation via glycine cleavage system"/>
    <property type="evidence" value="ECO:0007669"/>
    <property type="project" value="UniProtKB-UniRule"/>
</dbReference>
<dbReference type="PANTHER" id="PTHR11715:SF3">
    <property type="entry name" value="GLYCINE CLEAVAGE SYSTEM H PROTEIN-RELATED"/>
    <property type="match status" value="1"/>
</dbReference>
<evidence type="ECO:0000313" key="7">
    <source>
        <dbReference type="EMBL" id="PVH96333.1"/>
    </source>
</evidence>
<dbReference type="PROSITE" id="PS50968">
    <property type="entry name" value="BIOTINYL_LIPOYL"/>
    <property type="match status" value="1"/>
</dbReference>
<dbReference type="InterPro" id="IPR000089">
    <property type="entry name" value="Biotin_lipoyl"/>
</dbReference>
<proteinExistence type="inferred from homology"/>
<dbReference type="InterPro" id="IPR011053">
    <property type="entry name" value="Single_hybrid_motif"/>
</dbReference>
<dbReference type="STRING" id="97972.A0A2V1DFG8"/>
<organism evidence="7 8">
    <name type="scientific">Periconia macrospinosa</name>
    <dbReference type="NCBI Taxonomy" id="97972"/>
    <lineage>
        <taxon>Eukaryota</taxon>
        <taxon>Fungi</taxon>
        <taxon>Dikarya</taxon>
        <taxon>Ascomycota</taxon>
        <taxon>Pezizomycotina</taxon>
        <taxon>Dothideomycetes</taxon>
        <taxon>Pleosporomycetidae</taxon>
        <taxon>Pleosporales</taxon>
        <taxon>Massarineae</taxon>
        <taxon>Periconiaceae</taxon>
        <taxon>Periconia</taxon>
    </lineage>
</organism>
<dbReference type="CDD" id="cd06848">
    <property type="entry name" value="GCS_H"/>
    <property type="match status" value="1"/>
</dbReference>
<feature type="modified residue" description="N6-lipoyllysine" evidence="4">
    <location>
        <position position="109"/>
    </location>
</feature>
<protein>
    <recommendedName>
        <fullName evidence="5">Glycine cleavage system H protein</fullName>
    </recommendedName>
</protein>
<comment type="subunit">
    <text evidence="5">The glycine cleavage system is composed of four proteins: P, T, L and H.</text>
</comment>
<dbReference type="HAMAP" id="MF_00272">
    <property type="entry name" value="GcvH"/>
    <property type="match status" value="1"/>
</dbReference>
<dbReference type="AlphaFoldDB" id="A0A2V1DFG8"/>
<name>A0A2V1DFG8_9PLEO</name>
<dbReference type="GO" id="GO:0005960">
    <property type="term" value="C:glycine cleavage complex"/>
    <property type="evidence" value="ECO:0007669"/>
    <property type="project" value="UniProtKB-UniRule"/>
</dbReference>
<dbReference type="Proteomes" id="UP000244855">
    <property type="component" value="Unassembled WGS sequence"/>
</dbReference>
<keyword evidence="5" id="KW-0496">Mitochondrion</keyword>
<evidence type="ECO:0000256" key="3">
    <source>
        <dbReference type="ARBA" id="ARBA00022946"/>
    </source>
</evidence>